<evidence type="ECO:0000313" key="4">
    <source>
        <dbReference type="Proteomes" id="UP000571817"/>
    </source>
</evidence>
<evidence type="ECO:0000259" key="2">
    <source>
        <dbReference type="Pfam" id="PF13472"/>
    </source>
</evidence>
<evidence type="ECO:0000313" key="3">
    <source>
        <dbReference type="EMBL" id="NYJ73199.1"/>
    </source>
</evidence>
<feature type="domain" description="SGNH hydrolase-type esterase" evidence="2">
    <location>
        <begin position="61"/>
        <end position="221"/>
    </location>
</feature>
<dbReference type="SUPFAM" id="SSF52266">
    <property type="entry name" value="SGNH hydrolase"/>
    <property type="match status" value="1"/>
</dbReference>
<comment type="caution">
    <text evidence="3">The sequence shown here is derived from an EMBL/GenBank/DDBJ whole genome shotgun (WGS) entry which is preliminary data.</text>
</comment>
<feature type="region of interest" description="Disordered" evidence="1">
    <location>
        <begin position="235"/>
        <end position="255"/>
    </location>
</feature>
<dbReference type="InterPro" id="IPR036514">
    <property type="entry name" value="SGNH_hydro_sf"/>
</dbReference>
<dbReference type="Gene3D" id="3.40.50.1110">
    <property type="entry name" value="SGNH hydrolase"/>
    <property type="match status" value="1"/>
</dbReference>
<proteinExistence type="predicted"/>
<sequence>MAHPGLGYDNRTGRGPGRVVRTMSALVPGVRRVWRQATPYADAWHARNVETIDRPGRRWIVLGDSMSQGIGASAYDLGWVVQLAGRLAADGHDLQIINLSATGACVTDVLEQQLPALERLGVRDDDLVTVMVGSNDLFGGRRRRAALPGAYSRLVESVPAGSLVATLPQPSGPARAANVFVEAADASGRIVMVDLRVTGPSSWRGRLAADYFHPNDAGYAAIAAAFEPTLRQVLAAPSRSREPPRGGDISPPPDG</sequence>
<protein>
    <submittedName>
        <fullName evidence="3">Lysophospholipase L1-like esterase</fullName>
    </submittedName>
</protein>
<name>A0A853DB33_9MICO</name>
<dbReference type="InterPro" id="IPR051532">
    <property type="entry name" value="Ester_Hydrolysis_Enzymes"/>
</dbReference>
<dbReference type="CDD" id="cd00229">
    <property type="entry name" value="SGNH_hydrolase"/>
    <property type="match status" value="1"/>
</dbReference>
<dbReference type="Proteomes" id="UP000571817">
    <property type="component" value="Unassembled WGS sequence"/>
</dbReference>
<dbReference type="RefSeq" id="WP_179478305.1">
    <property type="nucleotide sequence ID" value="NZ_JACCFW010000001.1"/>
</dbReference>
<evidence type="ECO:0000256" key="1">
    <source>
        <dbReference type="SAM" id="MobiDB-lite"/>
    </source>
</evidence>
<dbReference type="Pfam" id="PF13472">
    <property type="entry name" value="Lipase_GDSL_2"/>
    <property type="match status" value="1"/>
</dbReference>
<dbReference type="EMBL" id="JACCFW010000001">
    <property type="protein sequence ID" value="NYJ73199.1"/>
    <property type="molecule type" value="Genomic_DNA"/>
</dbReference>
<gene>
    <name evidence="3" type="ORF">HNR15_000162</name>
</gene>
<reference evidence="3 4" key="1">
    <citation type="submission" date="2020-07" db="EMBL/GenBank/DDBJ databases">
        <title>Sequencing the genomes of 1000 actinobacteria strains.</title>
        <authorList>
            <person name="Klenk H.-P."/>
        </authorList>
    </citation>
    <scope>NUCLEOTIDE SEQUENCE [LARGE SCALE GENOMIC DNA]</scope>
    <source>
        <strain evidence="3 4">DSM 29531</strain>
    </source>
</reference>
<dbReference type="AlphaFoldDB" id="A0A853DB33"/>
<dbReference type="InterPro" id="IPR013830">
    <property type="entry name" value="SGNH_hydro"/>
</dbReference>
<organism evidence="3 4">
    <name type="scientific">Allobranchiibius huperziae</name>
    <dbReference type="NCBI Taxonomy" id="1874116"/>
    <lineage>
        <taxon>Bacteria</taxon>
        <taxon>Bacillati</taxon>
        <taxon>Actinomycetota</taxon>
        <taxon>Actinomycetes</taxon>
        <taxon>Micrococcales</taxon>
        <taxon>Dermacoccaceae</taxon>
        <taxon>Allobranchiibius</taxon>
    </lineage>
</organism>
<dbReference type="PANTHER" id="PTHR30383">
    <property type="entry name" value="THIOESTERASE 1/PROTEASE 1/LYSOPHOSPHOLIPASE L1"/>
    <property type="match status" value="1"/>
</dbReference>
<accession>A0A853DB33</accession>
<keyword evidence="4" id="KW-1185">Reference proteome</keyword>